<dbReference type="InterPro" id="IPR036388">
    <property type="entry name" value="WH-like_DNA-bd_sf"/>
</dbReference>
<dbReference type="Gene3D" id="1.10.10.10">
    <property type="entry name" value="Winged helix-like DNA-binding domain superfamily/Winged helix DNA-binding domain"/>
    <property type="match status" value="2"/>
</dbReference>
<proteinExistence type="predicted"/>
<organism evidence="1 2">
    <name type="scientific">Candidatus Erwinia dacicola</name>
    <dbReference type="NCBI Taxonomy" id="252393"/>
    <lineage>
        <taxon>Bacteria</taxon>
        <taxon>Pseudomonadati</taxon>
        <taxon>Pseudomonadota</taxon>
        <taxon>Gammaproteobacteria</taxon>
        <taxon>Enterobacterales</taxon>
        <taxon>Erwiniaceae</taxon>
        <taxon>Erwinia</taxon>
    </lineage>
</organism>
<dbReference type="SUPFAM" id="SSF46785">
    <property type="entry name" value="Winged helix' DNA-binding domain"/>
    <property type="match status" value="1"/>
</dbReference>
<dbReference type="OrthoDB" id="6630913at2"/>
<name>A0A1E7Z2N4_9GAMM</name>
<dbReference type="Proteomes" id="UP000243534">
    <property type="component" value="Unassembled WGS sequence"/>
</dbReference>
<comment type="caution">
    <text evidence="1">The sequence shown here is derived from an EMBL/GenBank/DDBJ whole genome shotgun (WGS) entry which is preliminary data.</text>
</comment>
<accession>A0A1E7Z2N4</accession>
<reference evidence="1 2" key="1">
    <citation type="submission" date="2016-07" db="EMBL/GenBank/DDBJ databases">
        <authorList>
            <person name="Yuval B."/>
        </authorList>
    </citation>
    <scope>NUCLEOTIDE SEQUENCE [LARGE SCALE GENOMIC DNA]</scope>
    <source>
        <strain evidence="1 2">IL</strain>
    </source>
</reference>
<sequence length="150" mass="17174">MNTRDKILNHLETNIPTSAAQLAKLFECHKSHINILLHDLVKDVLIEVERVTKGANFYRLTELHKQRTESILRYIEEHETGMAVDIAKATGLDKKLVTKMLKCMAAKGELHRDWCHKNAWVYSKKPVGNFGGANPLTAFINQRLREVRSV</sequence>
<dbReference type="AlphaFoldDB" id="A0A1E7Z2N4"/>
<dbReference type="RefSeq" id="WP_070134194.1">
    <property type="nucleotide sequence ID" value="NZ_LJAM02000007.1"/>
</dbReference>
<evidence type="ECO:0000313" key="1">
    <source>
        <dbReference type="EMBL" id="OFC63040.1"/>
    </source>
</evidence>
<dbReference type="EMBL" id="MAYS01000142">
    <property type="protein sequence ID" value="OFC63040.1"/>
    <property type="molecule type" value="Genomic_DNA"/>
</dbReference>
<gene>
    <name evidence="1" type="ORF">BBW68_07120</name>
</gene>
<evidence type="ECO:0000313" key="2">
    <source>
        <dbReference type="Proteomes" id="UP000243534"/>
    </source>
</evidence>
<dbReference type="InterPro" id="IPR036390">
    <property type="entry name" value="WH_DNA-bd_sf"/>
</dbReference>
<protein>
    <submittedName>
        <fullName evidence="1">Uncharacterized protein</fullName>
    </submittedName>
</protein>